<gene>
    <name evidence="2" type="ORF">PUV54_10870</name>
</gene>
<dbReference type="GO" id="GO:0016491">
    <property type="term" value="F:oxidoreductase activity"/>
    <property type="evidence" value="ECO:0007669"/>
    <property type="project" value="InterPro"/>
</dbReference>
<dbReference type="InterPro" id="IPR046867">
    <property type="entry name" value="AldOxase/xan_DH_MoCoBD2"/>
</dbReference>
<dbReference type="InterPro" id="IPR037165">
    <property type="entry name" value="AldOxase/xan_DH_Mopterin-bd_sf"/>
</dbReference>
<dbReference type="Pfam" id="PF20256">
    <property type="entry name" value="MoCoBD_2"/>
    <property type="match status" value="2"/>
</dbReference>
<protein>
    <submittedName>
        <fullName evidence="2">Molybdopterin-dependent oxidoreductase</fullName>
    </submittedName>
</protein>
<name>A0AAE9ZA78_9PROT</name>
<dbReference type="SMART" id="SM01008">
    <property type="entry name" value="Ald_Xan_dh_C"/>
    <property type="match status" value="1"/>
</dbReference>
<evidence type="ECO:0000259" key="1">
    <source>
        <dbReference type="SMART" id="SM01008"/>
    </source>
</evidence>
<dbReference type="PANTHER" id="PTHR47495:SF1">
    <property type="entry name" value="BLL3820 PROTEIN"/>
    <property type="match status" value="1"/>
</dbReference>
<dbReference type="KEGG" id="hfl:PUV54_10870"/>
<dbReference type="Pfam" id="PF02738">
    <property type="entry name" value="MoCoBD_1"/>
    <property type="match status" value="1"/>
</dbReference>
<dbReference type="PROSITE" id="PS51318">
    <property type="entry name" value="TAT"/>
    <property type="match status" value="1"/>
</dbReference>
<dbReference type="EMBL" id="CP118166">
    <property type="protein sequence ID" value="WDI30459.1"/>
    <property type="molecule type" value="Genomic_DNA"/>
</dbReference>
<feature type="domain" description="Aldehyde oxidase/xanthine dehydrogenase a/b hammerhead" evidence="1">
    <location>
        <begin position="235"/>
        <end position="325"/>
    </location>
</feature>
<keyword evidence="3" id="KW-1185">Reference proteome</keyword>
<organism evidence="2 3">
    <name type="scientific">Hyphococcus flavus</name>
    <dbReference type="NCBI Taxonomy" id="1866326"/>
    <lineage>
        <taxon>Bacteria</taxon>
        <taxon>Pseudomonadati</taxon>
        <taxon>Pseudomonadota</taxon>
        <taxon>Alphaproteobacteria</taxon>
        <taxon>Parvularculales</taxon>
        <taxon>Parvularculaceae</taxon>
        <taxon>Hyphococcus</taxon>
    </lineage>
</organism>
<accession>A0AAE9ZA78</accession>
<dbReference type="InterPro" id="IPR000674">
    <property type="entry name" value="Ald_Oxase/Xan_DH_a/b"/>
</dbReference>
<sequence length="765" mass="82486">MRPDQANSSFVLQEIFEGNMNAIFDRRRFLQFSLAGGALLIADAPLRYARASESSGDFLGDIGPYLKINEDNTLILGAPSPEIGSGMHTSLPMLIAEELGADFETVSVKQMPIKLLTQPEGGFRWAYGVQGGGGSFTLRRNMDPVRRLAAVTKNVLIASAAEELNVQPEELHTESNHVVHQQSGRRVAFSTLAARASAKPFPEIAEDDDIALKDPSDYSIIGKWQRSKGVEGVVTGDVKFGIDGELPGMLHAVMTRCPYFKGSIASLDDAAARGVPGVRHIVTLDPPAGDLGNQYISAGVAVVADSLWAALKARRLLEIEWNKGDGAGESSASLYEEMAQTQSEPGVEFAKDGEGRAALEGAQKVVEATYELPLLAHATMEPMNCIVHARADSADVVAPGHSCGGMVVNLSRALGIEVPSINMISMRTGGSFGRRLRADMAVEAGLVSRQVNAPVKLVWTREDDMGSDYYRPQSRHIVRAALTEGGKISAWSHSACLATSSAADVELANVMRNTVWADNYPRRLIDNFEIDAHHISWATPNGPWRAPMPTQHAFIVESFINELAAEAGIDPLEFRLRLLGEARDMPYDDHGGPTYNTGRWAVVLQKAAEEAGWGGRLGRRQGRGIAGYFTFGSYCAVVVDVEASRSNDIRVTRIVVAGDAGLIVNPNGFKSQLEGGVLDGLSTALRLKVDVEDGRAVQQNFDSYQFMRMADAPPVVETYLIQGANEVHGTGEIATPPLAPALCDAIYQATGKRIRKLPIGDQLKA</sequence>
<reference evidence="2" key="1">
    <citation type="submission" date="2023-02" db="EMBL/GenBank/DDBJ databases">
        <title>Genome sequence of Hyphococcus flavus.</title>
        <authorList>
            <person name="Rong J.-C."/>
            <person name="Zhao Q."/>
            <person name="Yi M."/>
            <person name="Wu J.-Y."/>
        </authorList>
    </citation>
    <scope>NUCLEOTIDE SEQUENCE</scope>
    <source>
        <strain evidence="2">MCCC 1K03223</strain>
    </source>
</reference>
<evidence type="ECO:0000313" key="3">
    <source>
        <dbReference type="Proteomes" id="UP001214043"/>
    </source>
</evidence>
<dbReference type="InterPro" id="IPR012368">
    <property type="entry name" value="OxRdtase_Mopterin-bd_su_IorB"/>
</dbReference>
<dbReference type="SUPFAM" id="SSF56003">
    <property type="entry name" value="Molybdenum cofactor-binding domain"/>
    <property type="match status" value="2"/>
</dbReference>
<dbReference type="InterPro" id="IPR006311">
    <property type="entry name" value="TAT_signal"/>
</dbReference>
<dbReference type="PIRSF" id="PIRSF036389">
    <property type="entry name" value="IOR_B"/>
    <property type="match status" value="1"/>
</dbReference>
<dbReference type="InterPro" id="IPR008274">
    <property type="entry name" value="AldOxase/xan_DH_MoCoBD1"/>
</dbReference>
<dbReference type="InterPro" id="IPR052516">
    <property type="entry name" value="N-heterocyclic_Hydroxylase"/>
</dbReference>
<dbReference type="Gene3D" id="3.30.365.10">
    <property type="entry name" value="Aldehyde oxidase/xanthine dehydrogenase, molybdopterin binding domain"/>
    <property type="match status" value="4"/>
</dbReference>
<dbReference type="RefSeq" id="WP_274492261.1">
    <property type="nucleotide sequence ID" value="NZ_CP118166.1"/>
</dbReference>
<dbReference type="Gene3D" id="3.90.1170.50">
    <property type="entry name" value="Aldehyde oxidase/xanthine dehydrogenase, a/b hammerhead"/>
    <property type="match status" value="1"/>
</dbReference>
<dbReference type="Proteomes" id="UP001214043">
    <property type="component" value="Chromosome"/>
</dbReference>
<dbReference type="AlphaFoldDB" id="A0AAE9ZA78"/>
<evidence type="ECO:0000313" key="2">
    <source>
        <dbReference type="EMBL" id="WDI30459.1"/>
    </source>
</evidence>
<proteinExistence type="predicted"/>
<dbReference type="PANTHER" id="PTHR47495">
    <property type="entry name" value="ALDEHYDE DEHYDROGENASE"/>
    <property type="match status" value="1"/>
</dbReference>